<dbReference type="InterPro" id="IPR032805">
    <property type="entry name" value="Wax_synthase_dom"/>
</dbReference>
<evidence type="ECO:0000256" key="3">
    <source>
        <dbReference type="ARBA" id="ARBA00007282"/>
    </source>
</evidence>
<dbReference type="GO" id="GO:0008374">
    <property type="term" value="F:O-acyltransferase activity"/>
    <property type="evidence" value="ECO:0007669"/>
    <property type="project" value="InterPro"/>
</dbReference>
<feature type="transmembrane region" description="Helical" evidence="8">
    <location>
        <begin position="28"/>
        <end position="45"/>
    </location>
</feature>
<dbReference type="PANTHER" id="PTHR31595:SF57">
    <property type="entry name" value="OS04G0481900 PROTEIN"/>
    <property type="match status" value="1"/>
</dbReference>
<protein>
    <recommendedName>
        <fullName evidence="9">Wax synthase domain-containing protein</fullName>
    </recommendedName>
</protein>
<proteinExistence type="inferred from homology"/>
<evidence type="ECO:0000256" key="4">
    <source>
        <dbReference type="ARBA" id="ARBA00022679"/>
    </source>
</evidence>
<keyword evidence="7 8" id="KW-0472">Membrane</keyword>
<dbReference type="InParanoid" id="A0A0C2X3G1"/>
<evidence type="ECO:0000256" key="2">
    <source>
        <dbReference type="ARBA" id="ARBA00005179"/>
    </source>
</evidence>
<comment type="pathway">
    <text evidence="2">Secondary metabolite biosynthesis.</text>
</comment>
<evidence type="ECO:0000313" key="11">
    <source>
        <dbReference type="Proteomes" id="UP000054549"/>
    </source>
</evidence>
<reference evidence="10 11" key="1">
    <citation type="submission" date="2014-04" db="EMBL/GenBank/DDBJ databases">
        <title>Evolutionary Origins and Diversification of the Mycorrhizal Mutualists.</title>
        <authorList>
            <consortium name="DOE Joint Genome Institute"/>
            <consortium name="Mycorrhizal Genomics Consortium"/>
            <person name="Kohler A."/>
            <person name="Kuo A."/>
            <person name="Nagy L.G."/>
            <person name="Floudas D."/>
            <person name="Copeland A."/>
            <person name="Barry K.W."/>
            <person name="Cichocki N."/>
            <person name="Veneault-Fourrey C."/>
            <person name="LaButti K."/>
            <person name="Lindquist E.A."/>
            <person name="Lipzen A."/>
            <person name="Lundell T."/>
            <person name="Morin E."/>
            <person name="Murat C."/>
            <person name="Riley R."/>
            <person name="Ohm R."/>
            <person name="Sun H."/>
            <person name="Tunlid A."/>
            <person name="Henrissat B."/>
            <person name="Grigoriev I.V."/>
            <person name="Hibbett D.S."/>
            <person name="Martin F."/>
        </authorList>
    </citation>
    <scope>NUCLEOTIDE SEQUENCE [LARGE SCALE GENOMIC DNA]</scope>
    <source>
        <strain evidence="10 11">Koide BX008</strain>
    </source>
</reference>
<dbReference type="OrthoDB" id="1077582at2759"/>
<dbReference type="EMBL" id="KN818261">
    <property type="protein sequence ID" value="KIL63258.1"/>
    <property type="molecule type" value="Genomic_DNA"/>
</dbReference>
<gene>
    <name evidence="10" type="ORF">M378DRAFT_127972</name>
</gene>
<keyword evidence="6 8" id="KW-1133">Transmembrane helix</keyword>
<feature type="domain" description="Wax synthase" evidence="9">
    <location>
        <begin position="275"/>
        <end position="353"/>
    </location>
</feature>
<feature type="transmembrane region" description="Helical" evidence="8">
    <location>
        <begin position="402"/>
        <end position="423"/>
    </location>
</feature>
<keyword evidence="11" id="KW-1185">Reference proteome</keyword>
<sequence length="430" mass="48114">MVFSFLTSILHAVIPPKEQRIPITWQTSIQPVLAYAPYLYLCYLARRPNTFLVRMLLLPVVVLSVLTAAYRYTWTHPSLYVWNWGQCFFALMMVGRSLGMALTRQGMLKYGEVQPGVREHFKSGSNSVNGDSRDKSNPTPKSGFLAGMADALDLAHTFRGLSYKFSEGAYVPPHTRPVSSRRAFLVATLRSFTINYLALDVIESVIKVLPNGIGTIHGGSIFLPDYFVQMPWARYVVSTFIHLLTGSGLMAGFHMVYDLITLIAVGALNSSPYAWPPLMENPFAADSMHAFWARRWHQLMRHILIVLGAIPGGWIAGDLGMLFGTFIASGFLHEFSMIAMDRGLDLGGFVFFATQGPVLLLERLWRKVTGRRVGGWLGRLWVYAVIFIPGQALTDSWHRRGLGGGMIIPPFLSPTRLILVPLLQRYLSKN</sequence>
<dbReference type="PANTHER" id="PTHR31595">
    <property type="entry name" value="LONG-CHAIN-ALCOHOL O-FATTY-ACYLTRANSFERASE 3-RELATED"/>
    <property type="match status" value="1"/>
</dbReference>
<comment type="similarity">
    <text evidence="3">Belongs to the wax synthase family.</text>
</comment>
<evidence type="ECO:0000256" key="7">
    <source>
        <dbReference type="ARBA" id="ARBA00023136"/>
    </source>
</evidence>
<evidence type="ECO:0000256" key="6">
    <source>
        <dbReference type="ARBA" id="ARBA00022989"/>
    </source>
</evidence>
<feature type="transmembrane region" description="Helical" evidence="8">
    <location>
        <begin position="52"/>
        <end position="73"/>
    </location>
</feature>
<accession>A0A0C2X3G1</accession>
<dbReference type="GO" id="GO:0016020">
    <property type="term" value="C:membrane"/>
    <property type="evidence" value="ECO:0007669"/>
    <property type="project" value="UniProtKB-SubCell"/>
</dbReference>
<comment type="subcellular location">
    <subcellularLocation>
        <location evidence="1">Membrane</location>
        <topology evidence="1">Multi-pass membrane protein</topology>
    </subcellularLocation>
</comment>
<keyword evidence="5 8" id="KW-0812">Transmembrane</keyword>
<feature type="transmembrane region" description="Helical" evidence="8">
    <location>
        <begin position="79"/>
        <end position="99"/>
    </location>
</feature>
<evidence type="ECO:0000313" key="10">
    <source>
        <dbReference type="EMBL" id="KIL63258.1"/>
    </source>
</evidence>
<keyword evidence="4" id="KW-0808">Transferase</keyword>
<dbReference type="Pfam" id="PF13813">
    <property type="entry name" value="MBOAT_2"/>
    <property type="match status" value="1"/>
</dbReference>
<evidence type="ECO:0000256" key="1">
    <source>
        <dbReference type="ARBA" id="ARBA00004141"/>
    </source>
</evidence>
<organism evidence="10 11">
    <name type="scientific">Amanita muscaria (strain Koide BX008)</name>
    <dbReference type="NCBI Taxonomy" id="946122"/>
    <lineage>
        <taxon>Eukaryota</taxon>
        <taxon>Fungi</taxon>
        <taxon>Dikarya</taxon>
        <taxon>Basidiomycota</taxon>
        <taxon>Agaricomycotina</taxon>
        <taxon>Agaricomycetes</taxon>
        <taxon>Agaricomycetidae</taxon>
        <taxon>Agaricales</taxon>
        <taxon>Pluteineae</taxon>
        <taxon>Amanitaceae</taxon>
        <taxon>Amanita</taxon>
    </lineage>
</organism>
<dbReference type="STRING" id="946122.A0A0C2X3G1"/>
<dbReference type="HOGENOM" id="CLU_034105_1_0_1"/>
<feature type="transmembrane region" description="Helical" evidence="8">
    <location>
        <begin position="373"/>
        <end position="390"/>
    </location>
</feature>
<dbReference type="InterPro" id="IPR044851">
    <property type="entry name" value="Wax_synthase"/>
</dbReference>
<evidence type="ECO:0000256" key="5">
    <source>
        <dbReference type="ARBA" id="ARBA00022692"/>
    </source>
</evidence>
<dbReference type="Proteomes" id="UP000054549">
    <property type="component" value="Unassembled WGS sequence"/>
</dbReference>
<name>A0A0C2X3G1_AMAMK</name>
<dbReference type="GO" id="GO:0006629">
    <property type="term" value="P:lipid metabolic process"/>
    <property type="evidence" value="ECO:0007669"/>
    <property type="project" value="InterPro"/>
</dbReference>
<evidence type="ECO:0000259" key="9">
    <source>
        <dbReference type="Pfam" id="PF13813"/>
    </source>
</evidence>
<evidence type="ECO:0000256" key="8">
    <source>
        <dbReference type="SAM" id="Phobius"/>
    </source>
</evidence>
<feature type="transmembrane region" description="Helical" evidence="8">
    <location>
        <begin position="303"/>
        <end position="332"/>
    </location>
</feature>
<dbReference type="AlphaFoldDB" id="A0A0C2X3G1"/>